<dbReference type="Pfam" id="PF00588">
    <property type="entry name" value="SpoU_methylase"/>
    <property type="match status" value="1"/>
</dbReference>
<evidence type="ECO:0000313" key="9">
    <source>
        <dbReference type="Proteomes" id="UP000242502"/>
    </source>
</evidence>
<evidence type="ECO:0000256" key="6">
    <source>
        <dbReference type="HAMAP-Rule" id="MF_01887"/>
    </source>
</evidence>
<keyword evidence="5 6" id="KW-0949">S-adenosyl-L-methionine</keyword>
<dbReference type="STRING" id="62101.AB835_12005"/>
<dbReference type="InterPro" id="IPR001537">
    <property type="entry name" value="SpoU_MeTrfase"/>
</dbReference>
<accession>A0A1D2QMM1</accession>
<protein>
    <recommendedName>
        <fullName evidence="6">23S rRNA (guanosine-2'-O-)-methyltransferase RlmB</fullName>
        <ecNumber evidence="6">2.1.1.185</ecNumber>
    </recommendedName>
    <alternativeName>
        <fullName evidence="6">23S rRNA (guanosine2251 2'-O)-methyltransferase</fullName>
    </alternativeName>
    <alternativeName>
        <fullName evidence="6">23S rRNA Gm2251 2'-O-methyltransferase</fullName>
    </alternativeName>
</protein>
<keyword evidence="3 6" id="KW-0489">Methyltransferase</keyword>
<dbReference type="CDD" id="cd18103">
    <property type="entry name" value="SpoU-like_RlmB"/>
    <property type="match status" value="1"/>
</dbReference>
<dbReference type="SUPFAM" id="SSF55315">
    <property type="entry name" value="L30e-like"/>
    <property type="match status" value="1"/>
</dbReference>
<dbReference type="InterPro" id="IPR029028">
    <property type="entry name" value="Alpha/beta_knot_MTases"/>
</dbReference>
<dbReference type="EC" id="2.1.1.185" evidence="6"/>
<reference evidence="8 9" key="1">
    <citation type="journal article" date="2016" name="Appl. Environ. Microbiol.">
        <title>Lack of Overt Genome Reduction in the Bryostatin-Producing Bryozoan Symbiont "Candidatus Endobugula sertula".</title>
        <authorList>
            <person name="Miller I.J."/>
            <person name="Vanee N."/>
            <person name="Fong S.S."/>
            <person name="Lim-Fong G.E."/>
            <person name="Kwan J.C."/>
        </authorList>
    </citation>
    <scope>NUCLEOTIDE SEQUENCE [LARGE SCALE GENOMIC DNA]</scope>
    <source>
        <strain evidence="8">AB1-4</strain>
    </source>
</reference>
<dbReference type="PANTHER" id="PTHR46429:SF1">
    <property type="entry name" value="23S RRNA (GUANOSINE-2'-O-)-METHYLTRANSFERASE RLMB"/>
    <property type="match status" value="1"/>
</dbReference>
<dbReference type="PANTHER" id="PTHR46429">
    <property type="entry name" value="23S RRNA (GUANOSINE-2'-O-)-METHYLTRANSFERASE RLMB"/>
    <property type="match status" value="1"/>
</dbReference>
<evidence type="ECO:0000313" key="8">
    <source>
        <dbReference type="EMBL" id="ODS22831.1"/>
    </source>
</evidence>
<name>A0A1D2QMM1_9GAMM</name>
<feature type="binding site" evidence="6">
    <location>
        <position position="203"/>
    </location>
    <ligand>
        <name>S-adenosyl-L-methionine</name>
        <dbReference type="ChEBI" id="CHEBI:59789"/>
    </ligand>
</feature>
<dbReference type="GO" id="GO:0070039">
    <property type="term" value="F:rRNA (guanosine-2'-O-)-methyltransferase activity"/>
    <property type="evidence" value="ECO:0007669"/>
    <property type="project" value="UniProtKB-UniRule"/>
</dbReference>
<dbReference type="InterPro" id="IPR013123">
    <property type="entry name" value="SpoU_subst-bd"/>
</dbReference>
<gene>
    <name evidence="6" type="primary">rlmB</name>
    <name evidence="8" type="ORF">AB835_12005</name>
</gene>
<comment type="subcellular location">
    <subcellularLocation>
        <location evidence="6">Cytoplasm</location>
    </subcellularLocation>
</comment>
<organism evidence="8 9">
    <name type="scientific">Candidatus Endobugula sertula</name>
    <name type="common">Bugula neritina bacterial symbiont</name>
    <dbReference type="NCBI Taxonomy" id="62101"/>
    <lineage>
        <taxon>Bacteria</taxon>
        <taxon>Pseudomonadati</taxon>
        <taxon>Pseudomonadota</taxon>
        <taxon>Gammaproteobacteria</taxon>
        <taxon>Cellvibrionales</taxon>
        <taxon>Cellvibrionaceae</taxon>
        <taxon>Candidatus Endobugula</taxon>
    </lineage>
</organism>
<evidence type="ECO:0000256" key="5">
    <source>
        <dbReference type="ARBA" id="ARBA00022691"/>
    </source>
</evidence>
<evidence type="ECO:0000256" key="2">
    <source>
        <dbReference type="ARBA" id="ARBA00022552"/>
    </source>
</evidence>
<dbReference type="InterPro" id="IPR029064">
    <property type="entry name" value="Ribosomal_eL30-like_sf"/>
</dbReference>
<evidence type="ECO:0000256" key="3">
    <source>
        <dbReference type="ARBA" id="ARBA00022603"/>
    </source>
</evidence>
<dbReference type="HAMAP" id="MF_01887">
    <property type="entry name" value="23SrRNA_methyltr_B"/>
    <property type="match status" value="1"/>
</dbReference>
<dbReference type="EMBL" id="MDLC01000050">
    <property type="protein sequence ID" value="ODS22831.1"/>
    <property type="molecule type" value="Genomic_DNA"/>
</dbReference>
<keyword evidence="4 6" id="KW-0808">Transferase</keyword>
<evidence type="ECO:0000256" key="1">
    <source>
        <dbReference type="ARBA" id="ARBA00022490"/>
    </source>
</evidence>
<keyword evidence="2 6" id="KW-0698">rRNA processing</keyword>
<dbReference type="Gene3D" id="3.30.1330.30">
    <property type="match status" value="1"/>
</dbReference>
<feature type="domain" description="RNA 2-O ribose methyltransferase substrate binding" evidence="7">
    <location>
        <begin position="7"/>
        <end position="82"/>
    </location>
</feature>
<comment type="catalytic activity">
    <reaction evidence="6">
        <text>guanosine(2251) in 23S rRNA + S-adenosyl-L-methionine = 2'-O-methylguanosine(2251) in 23S rRNA + S-adenosyl-L-homocysteine + H(+)</text>
        <dbReference type="Rhea" id="RHEA:24140"/>
        <dbReference type="Rhea" id="RHEA-COMP:10239"/>
        <dbReference type="Rhea" id="RHEA-COMP:10241"/>
        <dbReference type="ChEBI" id="CHEBI:15378"/>
        <dbReference type="ChEBI" id="CHEBI:57856"/>
        <dbReference type="ChEBI" id="CHEBI:59789"/>
        <dbReference type="ChEBI" id="CHEBI:74269"/>
        <dbReference type="ChEBI" id="CHEBI:74445"/>
        <dbReference type="EC" id="2.1.1.185"/>
    </reaction>
</comment>
<keyword evidence="1 6" id="KW-0963">Cytoplasm</keyword>
<comment type="caution">
    <text evidence="8">The sequence shown here is derived from an EMBL/GenBank/DDBJ whole genome shotgun (WGS) entry which is preliminary data.</text>
</comment>
<evidence type="ECO:0000259" key="7">
    <source>
        <dbReference type="SMART" id="SM00967"/>
    </source>
</evidence>
<comment type="function">
    <text evidence="6">Specifically methylates the ribose of guanosine 2251 in 23S rRNA.</text>
</comment>
<dbReference type="InterPro" id="IPR024915">
    <property type="entry name" value="23S_rRNA_MeTrfase_RlmB"/>
</dbReference>
<dbReference type="Pfam" id="PF08032">
    <property type="entry name" value="SpoU_sub_bind"/>
    <property type="match status" value="1"/>
</dbReference>
<dbReference type="SUPFAM" id="SSF75217">
    <property type="entry name" value="alpha/beta knot"/>
    <property type="match status" value="1"/>
</dbReference>
<dbReference type="Proteomes" id="UP000242502">
    <property type="component" value="Unassembled WGS sequence"/>
</dbReference>
<dbReference type="InterPro" id="IPR029026">
    <property type="entry name" value="tRNA_m1G_MTases_N"/>
</dbReference>
<sequence>MVQNKNVIYGLHAVQTMLDGSPQRIQQLYLLKGRNDKRLQSIRSIAEKNNITLFIVSREKLDQMVAGKHQGAIAVTRKAVEVYDEVYLKSVLKKLQHNSIMPFLLVLDSVTDPHNLGACLRSAEAAGIQCVVIPKNNSASLTPVAIKVACGAAEVLPLIRVTNLSRTLEWLQAQGVWLVGAAGEAEQAYYDMDLRGPLAIVMGAEGKGLRRLTRERCDSLIHIPMLGTVSSLNVSVATGVCLFEALRQRRIEC</sequence>
<dbReference type="GO" id="GO:0003723">
    <property type="term" value="F:RNA binding"/>
    <property type="evidence" value="ECO:0007669"/>
    <property type="project" value="InterPro"/>
</dbReference>
<feature type="binding site" evidence="6">
    <location>
        <position position="223"/>
    </location>
    <ligand>
        <name>S-adenosyl-L-methionine</name>
        <dbReference type="ChEBI" id="CHEBI:59789"/>
    </ligand>
</feature>
<comment type="similarity">
    <text evidence="6">Belongs to the class IV-like SAM-binding methyltransferase superfamily. RNA methyltransferase TrmH family. RlmB subfamily.</text>
</comment>
<proteinExistence type="inferred from homology"/>
<dbReference type="SMART" id="SM00967">
    <property type="entry name" value="SpoU_sub_bind"/>
    <property type="match status" value="1"/>
</dbReference>
<dbReference type="InterPro" id="IPR004441">
    <property type="entry name" value="rRNA_MeTrfase_TrmH"/>
</dbReference>
<dbReference type="AlphaFoldDB" id="A0A1D2QMM1"/>
<feature type="binding site" evidence="6">
    <location>
        <position position="232"/>
    </location>
    <ligand>
        <name>S-adenosyl-L-methionine</name>
        <dbReference type="ChEBI" id="CHEBI:59789"/>
    </ligand>
</feature>
<evidence type="ECO:0000256" key="4">
    <source>
        <dbReference type="ARBA" id="ARBA00022679"/>
    </source>
</evidence>
<dbReference type="FunFam" id="3.40.1280.10:FF:000008">
    <property type="entry name" value="Group 3 RNA methyltransferase TrmH"/>
    <property type="match status" value="1"/>
</dbReference>
<dbReference type="NCBIfam" id="TIGR00186">
    <property type="entry name" value="rRNA_methyl_3"/>
    <property type="match status" value="1"/>
</dbReference>
<dbReference type="Gene3D" id="3.40.1280.10">
    <property type="match status" value="1"/>
</dbReference>
<dbReference type="GO" id="GO:0005829">
    <property type="term" value="C:cytosol"/>
    <property type="evidence" value="ECO:0007669"/>
    <property type="project" value="TreeGrafter"/>
</dbReference>